<proteinExistence type="predicted"/>
<keyword evidence="1" id="KW-0732">Signal</keyword>
<gene>
    <name evidence="2" type="ORF">J2T60_000126</name>
</gene>
<name>A0ABT1G4E2_9GAMM</name>
<dbReference type="Pfam" id="PF11306">
    <property type="entry name" value="DUF3108"/>
    <property type="match status" value="1"/>
</dbReference>
<dbReference type="RefSeq" id="WP_253443967.1">
    <property type="nucleotide sequence ID" value="NZ_JALJYF010000001.1"/>
</dbReference>
<evidence type="ECO:0008006" key="4">
    <source>
        <dbReference type="Google" id="ProtNLM"/>
    </source>
</evidence>
<evidence type="ECO:0000313" key="3">
    <source>
        <dbReference type="Proteomes" id="UP001523550"/>
    </source>
</evidence>
<protein>
    <recommendedName>
        <fullName evidence="4">DUF3108 domain-containing protein</fullName>
    </recommendedName>
</protein>
<feature type="signal peptide" evidence="1">
    <location>
        <begin position="1"/>
        <end position="24"/>
    </location>
</feature>
<evidence type="ECO:0000313" key="2">
    <source>
        <dbReference type="EMBL" id="MCP1726161.1"/>
    </source>
</evidence>
<comment type="caution">
    <text evidence="2">The sequence shown here is derived from an EMBL/GenBank/DDBJ whole genome shotgun (WGS) entry which is preliminary data.</text>
</comment>
<organism evidence="2 3">
    <name type="scientific">Natronospira proteinivora</name>
    <dbReference type="NCBI Taxonomy" id="1807133"/>
    <lineage>
        <taxon>Bacteria</taxon>
        <taxon>Pseudomonadati</taxon>
        <taxon>Pseudomonadota</taxon>
        <taxon>Gammaproteobacteria</taxon>
        <taxon>Natronospirales</taxon>
        <taxon>Natronospiraceae</taxon>
        <taxon>Natronospira</taxon>
    </lineage>
</organism>
<dbReference type="EMBL" id="JALJYF010000001">
    <property type="protein sequence ID" value="MCP1726161.1"/>
    <property type="molecule type" value="Genomic_DNA"/>
</dbReference>
<accession>A0ABT1G4E2</accession>
<dbReference type="InterPro" id="IPR021457">
    <property type="entry name" value="DUF3108"/>
</dbReference>
<dbReference type="Proteomes" id="UP001523550">
    <property type="component" value="Unassembled WGS sequence"/>
</dbReference>
<reference evidence="2 3" key="1">
    <citation type="submission" date="2022-03" db="EMBL/GenBank/DDBJ databases">
        <title>Genomic Encyclopedia of Type Strains, Phase III (KMG-III): the genomes of soil and plant-associated and newly described type strains.</title>
        <authorList>
            <person name="Whitman W."/>
        </authorList>
    </citation>
    <scope>NUCLEOTIDE SEQUENCE [LARGE SCALE GENOMIC DNA]</scope>
    <source>
        <strain evidence="2 3">BSker1</strain>
    </source>
</reference>
<keyword evidence="3" id="KW-1185">Reference proteome</keyword>
<evidence type="ECO:0000256" key="1">
    <source>
        <dbReference type="SAM" id="SignalP"/>
    </source>
</evidence>
<feature type="chain" id="PRO_5046662945" description="DUF3108 domain-containing protein" evidence="1">
    <location>
        <begin position="25"/>
        <end position="244"/>
    </location>
</feature>
<sequence>MTHRANWTWLITLVLAVITTPAVADQPEPQAFEAEYRAFYGSMRGAATRFQLESHENDQWLWRSISEPAGMVAMFRDDVITEESRFSIGDEGLVLHSYHYLHLEGDEPRRERLLDVDWDRGTVRYDDDGNQGEMDARPGSLDRFLAQYALMRDLARGERPEQYLIVDRDEHFEQRLRYRGEEGIRTRAGRFTTLRVDMEDKDSDRVLAVWMAPELGYLPVQLEQREPGERTVRMELEDTDHPGQ</sequence>